<dbReference type="PROSITE" id="PS50297">
    <property type="entry name" value="ANK_REP_REGION"/>
    <property type="match status" value="1"/>
</dbReference>
<dbReference type="Gene3D" id="1.25.40.20">
    <property type="entry name" value="Ankyrin repeat-containing domain"/>
    <property type="match status" value="2"/>
</dbReference>
<comment type="caution">
    <text evidence="6">The sequence shown here is derived from an EMBL/GenBank/DDBJ whole genome shotgun (WGS) entry which is preliminary data.</text>
</comment>
<feature type="repeat" description="ANK" evidence="3">
    <location>
        <begin position="259"/>
        <end position="294"/>
    </location>
</feature>
<evidence type="ECO:0000256" key="2">
    <source>
        <dbReference type="ARBA" id="ARBA00023043"/>
    </source>
</evidence>
<dbReference type="Proteomes" id="UP000175679">
    <property type="component" value="Unassembled WGS sequence"/>
</dbReference>
<protein>
    <submittedName>
        <fullName evidence="6">Uncharacterized protein</fullName>
    </submittedName>
</protein>
<feature type="repeat" description="ANK" evidence="3">
    <location>
        <begin position="342"/>
        <end position="384"/>
    </location>
</feature>
<dbReference type="OrthoDB" id="2591896at2"/>
<feature type="transmembrane region" description="Helical" evidence="5">
    <location>
        <begin position="546"/>
        <end position="565"/>
    </location>
</feature>
<evidence type="ECO:0000256" key="3">
    <source>
        <dbReference type="PROSITE-ProRule" id="PRU00023"/>
    </source>
</evidence>
<keyword evidence="5" id="KW-0812">Transmembrane</keyword>
<dbReference type="PROSITE" id="PS50088">
    <property type="entry name" value="ANK_REPEAT"/>
    <property type="match status" value="2"/>
</dbReference>
<evidence type="ECO:0000313" key="7">
    <source>
        <dbReference type="Proteomes" id="UP000175679"/>
    </source>
</evidence>
<keyword evidence="1" id="KW-0677">Repeat</keyword>
<reference evidence="6 7" key="1">
    <citation type="submission" date="2016-09" db="EMBL/GenBank/DDBJ databases">
        <title>Genomic evidence for plant-parasitic nematodes as the earliest Wolbachia hosts.</title>
        <authorList>
            <person name="Brown A.M."/>
            <person name="Wasala S.K."/>
            <person name="Howe D.K."/>
            <person name="Peetz A.B."/>
            <person name="Zasada I.A."/>
            <person name="Denver D.R."/>
        </authorList>
    </citation>
    <scope>NUCLEOTIDE SEQUENCE [LARGE SCALE GENOMIC DNA]</scope>
    <source>
        <strain evidence="7">wPpe</strain>
    </source>
</reference>
<keyword evidence="5" id="KW-1133">Transmembrane helix</keyword>
<evidence type="ECO:0000256" key="1">
    <source>
        <dbReference type="ARBA" id="ARBA00022737"/>
    </source>
</evidence>
<dbReference type="SUPFAM" id="SSF48403">
    <property type="entry name" value="Ankyrin repeat"/>
    <property type="match status" value="1"/>
</dbReference>
<feature type="compositionally biased region" description="Basic residues" evidence="4">
    <location>
        <begin position="1"/>
        <end position="11"/>
    </location>
</feature>
<feature type="compositionally biased region" description="Low complexity" evidence="4">
    <location>
        <begin position="18"/>
        <end position="31"/>
    </location>
</feature>
<evidence type="ECO:0000313" key="6">
    <source>
        <dbReference type="EMBL" id="OEY86698.1"/>
    </source>
</evidence>
<dbReference type="RefSeq" id="WP_070065028.1">
    <property type="nucleotide sequence ID" value="NZ_MJMG01000006.1"/>
</dbReference>
<keyword evidence="5" id="KW-0472">Membrane</keyword>
<name>A0A1E7QJQ0_WOLPI</name>
<evidence type="ECO:0000256" key="4">
    <source>
        <dbReference type="SAM" id="MobiDB-lite"/>
    </source>
</evidence>
<dbReference type="Pfam" id="PF00023">
    <property type="entry name" value="Ank"/>
    <property type="match status" value="1"/>
</dbReference>
<proteinExistence type="predicted"/>
<accession>A0A1E7QJQ0</accession>
<dbReference type="InterPro" id="IPR036770">
    <property type="entry name" value="Ankyrin_rpt-contain_sf"/>
</dbReference>
<feature type="region of interest" description="Disordered" evidence="4">
    <location>
        <begin position="1"/>
        <end position="35"/>
    </location>
</feature>
<evidence type="ECO:0000256" key="5">
    <source>
        <dbReference type="SAM" id="Phobius"/>
    </source>
</evidence>
<dbReference type="InterPro" id="IPR002110">
    <property type="entry name" value="Ankyrin_rpt"/>
</dbReference>
<keyword evidence="2 3" id="KW-0040">ANK repeat</keyword>
<organism evidence="6 7">
    <name type="scientific">Wolbachia pipientis</name>
    <dbReference type="NCBI Taxonomy" id="955"/>
    <lineage>
        <taxon>Bacteria</taxon>
        <taxon>Pseudomonadati</taxon>
        <taxon>Pseudomonadota</taxon>
        <taxon>Alphaproteobacteria</taxon>
        <taxon>Rickettsiales</taxon>
        <taxon>Anaplasmataceae</taxon>
        <taxon>Wolbachieae</taxon>
        <taxon>Wolbachia</taxon>
    </lineage>
</organism>
<dbReference type="AlphaFoldDB" id="A0A1E7QJQ0"/>
<sequence>MGIPFHKKKNTKNQALHSSTASVSSSSSHKSAQPFANDQIKQSSYRINTQSFDQQHSQNNKLANNIYSLQDKNLSKISKIKRYASVIIDNTINRSREKLFKIMDTIQNTITERKIKNTAEDRNKVIYDELCNDPSSLSIKKLKKAVKRGFDLNIIDDNGNTILHHFAQSNGTYQNIEYILKESGQNKRAKLNITELKETYQTLKNHLVQDTESNKLKLLQLEHLQSEATTSAYATTEQYNLWQDMLENNSGLVNAMNKKGHTPLHTLLLSEHKNKFEVFKLFIKKGADISIKNEDGNNILHLISILNNEQKVKYLDIVLSAVEGGIIDDALFKQSVIDKNNKGHTPLHTLLLSEHKNKSSKHKNKFEVFKLFIEKGADISIKNFEVFKLFIEKGTDISIKNEDGNNILHLISILNNKQKVKYLDIVLSAVEGGIIDDALFKQSVIDKNNQDRTPVQSAIIERANKIQSKTLSRLAKLVANDYLKTKTKDTCNFCVKLLLATGSQNKDNHLLLPEADINKASHYMVQLIKKKTSPPREKDKTKSMDPIVMLIFVALIFSAICHALSGNMAFAAFLSITIAVLAFGYQIYSNIEKRDPLVEKGDTPETTLYNIFLSKITSYAGNWLSH</sequence>
<keyword evidence="7" id="KW-1185">Reference proteome</keyword>
<dbReference type="SMART" id="SM00248">
    <property type="entry name" value="ANK"/>
    <property type="match status" value="3"/>
</dbReference>
<dbReference type="PANTHER" id="PTHR24178">
    <property type="entry name" value="MOLTING PROTEIN MLT-4"/>
    <property type="match status" value="1"/>
</dbReference>
<dbReference type="EMBL" id="MJMG01000006">
    <property type="protein sequence ID" value="OEY86698.1"/>
    <property type="molecule type" value="Genomic_DNA"/>
</dbReference>
<gene>
    <name evidence="6" type="ORF">BIY23_02460</name>
</gene>
<feature type="transmembrane region" description="Helical" evidence="5">
    <location>
        <begin position="571"/>
        <end position="588"/>
    </location>
</feature>